<evidence type="ECO:0000313" key="1">
    <source>
        <dbReference type="EMBL" id="AMM43733.1"/>
    </source>
</evidence>
<evidence type="ECO:0000313" key="2">
    <source>
        <dbReference type="Proteomes" id="UP000223891"/>
    </source>
</evidence>
<dbReference type="EMBL" id="KU574722">
    <property type="protein sequence ID" value="AMM43733.1"/>
    <property type="molecule type" value="Genomic_DNA"/>
</dbReference>
<proteinExistence type="predicted"/>
<protein>
    <submittedName>
        <fullName evidence="1">Uncharacterized protein</fullName>
    </submittedName>
</protein>
<accession>A0A1L2CUM4</accession>
<gene>
    <name evidence="1" type="ORF">CBB_168</name>
</gene>
<sequence>MNLSENKYFYDVMSRYFLILIEMNLYQYRFNRIFLNEHNDDKSLGIFEAMKELAELGEKVVCVNFDPNFPVQEIENLSFIDSKLYGFHQEDCDFLFVYGHLNFKIISNISRDYNPKFIFHC</sequence>
<keyword evidence="2" id="KW-1185">Reference proteome</keyword>
<name>A0A1L2CUM4_9CAUD</name>
<reference evidence="2" key="1">
    <citation type="submission" date="2016-01" db="EMBL/GenBank/DDBJ databases">
        <title>Isolation and Characterization of Enterobacteria phage CBB.</title>
        <authorList>
            <person name="Buttimer C.T.H."/>
            <person name="Hendrix H."/>
            <person name="Alexandre H."/>
            <person name="O'Mahony J."/>
            <person name="Lavigne R."/>
            <person name="Coffey A."/>
        </authorList>
    </citation>
    <scope>NUCLEOTIDE SEQUENCE [LARGE SCALE GENOMIC DNA]</scope>
</reference>
<organism evidence="1 2">
    <name type="scientific">Pectobacterium phage vB_PcaM_CBB</name>
    <dbReference type="NCBI Taxonomy" id="2772511"/>
    <lineage>
        <taxon>Viruses</taxon>
        <taxon>Duplodnaviria</taxon>
        <taxon>Heunggongvirae</taxon>
        <taxon>Uroviricota</taxon>
        <taxon>Caudoviricetes</taxon>
        <taxon>Mimasvirus</taxon>
        <taxon>Mimasvirus CBB</taxon>
    </lineage>
</organism>
<dbReference type="Proteomes" id="UP000223891">
    <property type="component" value="Segment"/>
</dbReference>